<dbReference type="EMBL" id="ML213180">
    <property type="protein sequence ID" value="TFK77771.1"/>
    <property type="molecule type" value="Genomic_DNA"/>
</dbReference>
<feature type="region of interest" description="Disordered" evidence="1">
    <location>
        <begin position="220"/>
        <end position="243"/>
    </location>
</feature>
<dbReference type="InParanoid" id="A0A5C3NJ51"/>
<reference evidence="2 3" key="1">
    <citation type="journal article" date="2019" name="Nat. Ecol. Evol.">
        <title>Megaphylogeny resolves global patterns of mushroom evolution.</title>
        <authorList>
            <person name="Varga T."/>
            <person name="Krizsan K."/>
            <person name="Foldi C."/>
            <person name="Dima B."/>
            <person name="Sanchez-Garcia M."/>
            <person name="Sanchez-Ramirez S."/>
            <person name="Szollosi G.J."/>
            <person name="Szarkandi J.G."/>
            <person name="Papp V."/>
            <person name="Albert L."/>
            <person name="Andreopoulos W."/>
            <person name="Angelini C."/>
            <person name="Antonin V."/>
            <person name="Barry K.W."/>
            <person name="Bougher N.L."/>
            <person name="Buchanan P."/>
            <person name="Buyck B."/>
            <person name="Bense V."/>
            <person name="Catcheside P."/>
            <person name="Chovatia M."/>
            <person name="Cooper J."/>
            <person name="Damon W."/>
            <person name="Desjardin D."/>
            <person name="Finy P."/>
            <person name="Geml J."/>
            <person name="Haridas S."/>
            <person name="Hughes K."/>
            <person name="Justo A."/>
            <person name="Karasinski D."/>
            <person name="Kautmanova I."/>
            <person name="Kiss B."/>
            <person name="Kocsube S."/>
            <person name="Kotiranta H."/>
            <person name="LaButti K.M."/>
            <person name="Lechner B.E."/>
            <person name="Liimatainen K."/>
            <person name="Lipzen A."/>
            <person name="Lukacs Z."/>
            <person name="Mihaltcheva S."/>
            <person name="Morgado L.N."/>
            <person name="Niskanen T."/>
            <person name="Noordeloos M.E."/>
            <person name="Ohm R.A."/>
            <person name="Ortiz-Santana B."/>
            <person name="Ovrebo C."/>
            <person name="Racz N."/>
            <person name="Riley R."/>
            <person name="Savchenko A."/>
            <person name="Shiryaev A."/>
            <person name="Soop K."/>
            <person name="Spirin V."/>
            <person name="Szebenyi C."/>
            <person name="Tomsovsky M."/>
            <person name="Tulloss R.E."/>
            <person name="Uehling J."/>
            <person name="Grigoriev I.V."/>
            <person name="Vagvolgyi C."/>
            <person name="Papp T."/>
            <person name="Martin F.M."/>
            <person name="Miettinen O."/>
            <person name="Hibbett D.S."/>
            <person name="Nagy L.G."/>
        </authorList>
    </citation>
    <scope>NUCLEOTIDE SEQUENCE [LARGE SCALE GENOMIC DNA]</scope>
    <source>
        <strain evidence="2 3">HHB13444</strain>
    </source>
</reference>
<gene>
    <name evidence="2" type="ORF">K466DRAFT_571267</name>
</gene>
<feature type="non-terminal residue" evidence="2">
    <location>
        <position position="1"/>
    </location>
</feature>
<sequence>DATVNVTQPFTPVSRRTPARPLSSPAFASTLTDMNGHEDVFNGPPAPAGAVLTLRSPLRSVSNAVDPSITAIPRHSNVSSSPIFRAPPLTPCIRAIDDSPSPGVSPVTEQGTSFLARPPIVFGDPPPRVLTTAPVQPPKTKRKGRTKRLPQAARAKKVTQQRADDHPQAAQQGVENVPVVASTNGSDEVVTGKRKRRETARWLGVSPDYSAAKKVKITMQDDLELPSAEASQPARRPRARTRR</sequence>
<name>A0A5C3NJ51_9APHY</name>
<protein>
    <submittedName>
        <fullName evidence="2">Uncharacterized protein</fullName>
    </submittedName>
</protein>
<feature type="region of interest" description="Disordered" evidence="1">
    <location>
        <begin position="117"/>
        <end position="198"/>
    </location>
</feature>
<feature type="region of interest" description="Disordered" evidence="1">
    <location>
        <begin position="1"/>
        <end position="26"/>
    </location>
</feature>
<feature type="compositionally biased region" description="Basic residues" evidence="1">
    <location>
        <begin position="139"/>
        <end position="159"/>
    </location>
</feature>
<evidence type="ECO:0000313" key="3">
    <source>
        <dbReference type="Proteomes" id="UP000308197"/>
    </source>
</evidence>
<accession>A0A5C3NJ51</accession>
<feature type="compositionally biased region" description="Polar residues" evidence="1">
    <location>
        <begin position="1"/>
        <end position="11"/>
    </location>
</feature>
<evidence type="ECO:0000256" key="1">
    <source>
        <dbReference type="SAM" id="MobiDB-lite"/>
    </source>
</evidence>
<organism evidence="2 3">
    <name type="scientific">Polyporus arcularius HHB13444</name>
    <dbReference type="NCBI Taxonomy" id="1314778"/>
    <lineage>
        <taxon>Eukaryota</taxon>
        <taxon>Fungi</taxon>
        <taxon>Dikarya</taxon>
        <taxon>Basidiomycota</taxon>
        <taxon>Agaricomycotina</taxon>
        <taxon>Agaricomycetes</taxon>
        <taxon>Polyporales</taxon>
        <taxon>Polyporaceae</taxon>
        <taxon>Polyporus</taxon>
    </lineage>
</organism>
<proteinExistence type="predicted"/>
<dbReference type="Proteomes" id="UP000308197">
    <property type="component" value="Unassembled WGS sequence"/>
</dbReference>
<dbReference type="AlphaFoldDB" id="A0A5C3NJ51"/>
<keyword evidence="3" id="KW-1185">Reference proteome</keyword>
<evidence type="ECO:0000313" key="2">
    <source>
        <dbReference type="EMBL" id="TFK77771.1"/>
    </source>
</evidence>